<evidence type="ECO:0000256" key="1">
    <source>
        <dbReference type="SAM" id="Coils"/>
    </source>
</evidence>
<dbReference type="InterPro" id="IPR027417">
    <property type="entry name" value="P-loop_NTPase"/>
</dbReference>
<sequence>MIIDDIVKWIEEQPYWQQVIAKKILDKSHIYDEDIEDFFSIFMKYNNLEHGNLNREKIEFRNITNTTDEHKIANWKGLDNVIGVNAIKDNANLVIGPQLTLIYGENGSGKSGFTRLLNNIFISRGDTRLLSNIFNDNPSPPSANINFETNDGNIDKLYYPEDSNHPYTDHVSVFDSHSALHDLTQESELSFSPTEFKFFDKLLEIVQKLKEKFEAKINDKTLDNTFINHFDKETSIKRLLLNLNTKDDFDKLKIKVKLTENDMENHANNNKRISELQSMQIFDKKQEYQNLISILEDVKKTIKKLNQLFSSAYLSEVKGLIEERNHYKDVSLAEGITQFKDENIEKLGSKEWKDFIESAYKYYTTINHSVNYCIFCHQDISNIKLIDKYWKYLKNESEKILAVKNNSIKDEERRFKLINTTILNKDSILSYSLKDNNIDLFNSINQASNNFENLKDRVLKALNNLQWDSQIEGYNFDYNEIEKVINNLNNLIENLDEDSVKKEIEELQIKENEFNDKLKVEKLLPKIEDFINNKEWVDNANKIKINTRSITSKQNSLFSKYVTDTYIETFNNECQKLNANFSAEIKQRGRKGTTLNKLTIQEKKPIDILSEGEQRAIALANFLSETSMNKNNICIVFDDPVSSLDHKRKEIIADRLIDEAQQKQVVIFTHDLPFLLLMQNKSSEKQLDCCHNTIRKIKNETGISTNSHPWISMTVKKRIGYLREQLQNITTYYNNISSDAPEEQLEYSHKAKMWCEELRETWEKSIEELLLNGSIERFNPAIQTSRLKKAPFNRELYEEVEKGMTESSKWVHDRSSALGEETPIPEQLKEYIDDLDKFTKKLKKLIK</sequence>
<dbReference type="CDD" id="cd00267">
    <property type="entry name" value="ABC_ATPase"/>
    <property type="match status" value="1"/>
</dbReference>
<evidence type="ECO:0000313" key="4">
    <source>
        <dbReference type="Proteomes" id="UP000610527"/>
    </source>
</evidence>
<dbReference type="InterPro" id="IPR026866">
    <property type="entry name" value="CR006_AAA"/>
</dbReference>
<comment type="caution">
    <text evidence="3">The sequence shown here is derived from an EMBL/GenBank/DDBJ whole genome shotgun (WGS) entry which is preliminary data.</text>
</comment>
<feature type="coiled-coil region" evidence="1">
    <location>
        <begin position="249"/>
        <end position="308"/>
    </location>
</feature>
<keyword evidence="1" id="KW-0175">Coiled coil</keyword>
<dbReference type="EMBL" id="JABVEG010000017">
    <property type="protein sequence ID" value="NUI83574.1"/>
    <property type="molecule type" value="Genomic_DNA"/>
</dbReference>
<proteinExistence type="predicted"/>
<evidence type="ECO:0000259" key="2">
    <source>
        <dbReference type="Pfam" id="PF13166"/>
    </source>
</evidence>
<gene>
    <name evidence="3" type="ORF">HUN84_12815</name>
</gene>
<dbReference type="Gene3D" id="3.40.50.300">
    <property type="entry name" value="P-loop containing nucleotide triphosphate hydrolases"/>
    <property type="match status" value="2"/>
</dbReference>
<dbReference type="SUPFAM" id="SSF52540">
    <property type="entry name" value="P-loop containing nucleoside triphosphate hydrolases"/>
    <property type="match status" value="1"/>
</dbReference>
<feature type="coiled-coil region" evidence="1">
    <location>
        <begin position="444"/>
        <end position="517"/>
    </location>
</feature>
<name>A0ABX2LRS1_9STAP</name>
<keyword evidence="4" id="KW-1185">Reference proteome</keyword>
<accession>A0ABX2LRS1</accession>
<feature type="domain" description="Protein CR006 P-loop" evidence="2">
    <location>
        <begin position="101"/>
        <end position="706"/>
    </location>
</feature>
<reference evidence="3 4" key="1">
    <citation type="submission" date="2020-06" db="EMBL/GenBank/DDBJ databases">
        <title>Staphylococcus borealis sp. nov. -A novel member of the Staphylococcaceae family isolated from skin and blood in humans.</title>
        <authorList>
            <person name="Pain M."/>
            <person name="Wolden R."/>
            <person name="Jaen-Luchoro D."/>
            <person name="Salva-Serra F."/>
            <person name="Iglesias B.P."/>
            <person name="Karlsson R."/>
            <person name="Klingenberg C."/>
            <person name="Cavanagh J.P."/>
        </authorList>
    </citation>
    <scope>NUCLEOTIDE SEQUENCE [LARGE SCALE GENOMIC DNA]</scope>
    <source>
        <strain evidence="3 4">58-22</strain>
    </source>
</reference>
<dbReference type="Pfam" id="PF13166">
    <property type="entry name" value="AAA_13"/>
    <property type="match status" value="1"/>
</dbReference>
<dbReference type="Proteomes" id="UP000610527">
    <property type="component" value="Unassembled WGS sequence"/>
</dbReference>
<organism evidence="3 4">
    <name type="scientific">Staphylococcus borealis</name>
    <dbReference type="NCBI Taxonomy" id="2742203"/>
    <lineage>
        <taxon>Bacteria</taxon>
        <taxon>Bacillati</taxon>
        <taxon>Bacillota</taxon>
        <taxon>Bacilli</taxon>
        <taxon>Bacillales</taxon>
        <taxon>Staphylococcaceae</taxon>
        <taxon>Staphylococcus</taxon>
    </lineage>
</organism>
<protein>
    <submittedName>
        <fullName evidence="3">AAA family ATPase</fullName>
    </submittedName>
</protein>
<evidence type="ECO:0000313" key="3">
    <source>
        <dbReference type="EMBL" id="NUI83574.1"/>
    </source>
</evidence>
<dbReference type="RefSeq" id="WP_174841910.1">
    <property type="nucleotide sequence ID" value="NZ_JABVEG010000017.1"/>
</dbReference>